<keyword evidence="2" id="KW-1185">Reference proteome</keyword>
<organism evidence="1 2">
    <name type="scientific">Dibothriocephalus latus</name>
    <name type="common">Fish tapeworm</name>
    <name type="synonym">Diphyllobothrium latum</name>
    <dbReference type="NCBI Taxonomy" id="60516"/>
    <lineage>
        <taxon>Eukaryota</taxon>
        <taxon>Metazoa</taxon>
        <taxon>Spiralia</taxon>
        <taxon>Lophotrochozoa</taxon>
        <taxon>Platyhelminthes</taxon>
        <taxon>Cestoda</taxon>
        <taxon>Eucestoda</taxon>
        <taxon>Diphyllobothriidea</taxon>
        <taxon>Diphyllobothriidae</taxon>
        <taxon>Dibothriocephalus</taxon>
    </lineage>
</organism>
<sequence>MRWRQRPSLANRRLAATSAVVKVDDALKGGEEKALIAVFGGCYKAGTTWNYLAACEVFEVRQNSRWHKLPDLRRKRAGLTAVSIPGDNRVFLFGGEDDAAKIATVEFCFLRA</sequence>
<reference evidence="1 2" key="1">
    <citation type="submission" date="2018-11" db="EMBL/GenBank/DDBJ databases">
        <authorList>
            <consortium name="Pathogen Informatics"/>
        </authorList>
    </citation>
    <scope>NUCLEOTIDE SEQUENCE [LARGE SCALE GENOMIC DNA]</scope>
</reference>
<dbReference type="OrthoDB" id="6310210at2759"/>
<dbReference type="Proteomes" id="UP000281553">
    <property type="component" value="Unassembled WGS sequence"/>
</dbReference>
<evidence type="ECO:0000313" key="1">
    <source>
        <dbReference type="EMBL" id="VDN12212.1"/>
    </source>
</evidence>
<accession>A0A3P7NUW7</accession>
<name>A0A3P7NUW7_DIBLA</name>
<dbReference type="SUPFAM" id="SSF117281">
    <property type="entry name" value="Kelch motif"/>
    <property type="match status" value="1"/>
</dbReference>
<dbReference type="InterPro" id="IPR015915">
    <property type="entry name" value="Kelch-typ_b-propeller"/>
</dbReference>
<evidence type="ECO:0000313" key="2">
    <source>
        <dbReference type="Proteomes" id="UP000281553"/>
    </source>
</evidence>
<feature type="non-terminal residue" evidence="1">
    <location>
        <position position="112"/>
    </location>
</feature>
<dbReference type="AlphaFoldDB" id="A0A3P7NUW7"/>
<protein>
    <submittedName>
        <fullName evidence="1">Uncharacterized protein</fullName>
    </submittedName>
</protein>
<proteinExistence type="predicted"/>
<gene>
    <name evidence="1" type="ORF">DILT_LOCUS8043</name>
</gene>
<dbReference type="EMBL" id="UYRU01053348">
    <property type="protein sequence ID" value="VDN12212.1"/>
    <property type="molecule type" value="Genomic_DNA"/>
</dbReference>
<dbReference type="Gene3D" id="2.120.10.80">
    <property type="entry name" value="Kelch-type beta propeller"/>
    <property type="match status" value="1"/>
</dbReference>